<dbReference type="InterPro" id="IPR029044">
    <property type="entry name" value="Nucleotide-diphossugar_trans"/>
</dbReference>
<proteinExistence type="predicted"/>
<dbReference type="SUPFAM" id="SSF53448">
    <property type="entry name" value="Nucleotide-diphospho-sugar transferases"/>
    <property type="match status" value="1"/>
</dbReference>
<dbReference type="GO" id="GO:0016740">
    <property type="term" value="F:transferase activity"/>
    <property type="evidence" value="ECO:0007669"/>
    <property type="project" value="UniProtKB-KW"/>
</dbReference>
<dbReference type="AlphaFoldDB" id="A0A7S8F8G2"/>
<evidence type="ECO:0000313" key="1">
    <source>
        <dbReference type="EMBL" id="QPD01086.1"/>
    </source>
</evidence>
<accession>A0A7S8F8G2</accession>
<keyword evidence="1" id="KW-0808">Transferase</keyword>
<name>A0A7S8F8G2_ACIBA</name>
<sequence length="195" mass="23267">MSDYMDLETRKEKIGAIGPRFIDDRHNFYYKTINLSKSGFRHKIDVSKISQPIHSSLLISSGSLISVKTLKEVGMMRENYFIDYVDTEWCIRAEALGFKNFMSAKAIMRHTIGDKMIQLVFFNVPVHSPFRRYYRVRNAIYMLREPHVPFLLFFREMIFNFIHQMILVCFEKKKMEYLRSYFNGIRDGVKFDKNN</sequence>
<organism evidence="1">
    <name type="scientific">Acinetobacter baumannii</name>
    <dbReference type="NCBI Taxonomy" id="470"/>
    <lineage>
        <taxon>Bacteria</taxon>
        <taxon>Pseudomonadati</taxon>
        <taxon>Pseudomonadota</taxon>
        <taxon>Gammaproteobacteria</taxon>
        <taxon>Moraxellales</taxon>
        <taxon>Moraxellaceae</taxon>
        <taxon>Acinetobacter</taxon>
        <taxon>Acinetobacter calcoaceticus/baumannii complex</taxon>
    </lineage>
</organism>
<protein>
    <submittedName>
        <fullName evidence="1">Glycosyltransferase</fullName>
    </submittedName>
</protein>
<dbReference type="Gene3D" id="3.90.550.10">
    <property type="entry name" value="Spore Coat Polysaccharide Biosynthesis Protein SpsA, Chain A"/>
    <property type="match status" value="1"/>
</dbReference>
<reference evidence="1" key="1">
    <citation type="submission" date="2020-01" db="EMBL/GenBank/DDBJ databases">
        <authorList>
            <person name="Kenyon J.J."/>
            <person name="MacDonald U."/>
            <person name="Hall R.M."/>
            <person name="Russo T.A."/>
        </authorList>
    </citation>
    <scope>NUCLEOTIDE SEQUENCE</scope>
    <source>
        <strain evidence="1">Ab850</strain>
    </source>
</reference>
<gene>
    <name evidence="1" type="primary">gtr174</name>
</gene>
<dbReference type="EMBL" id="MN958101">
    <property type="protein sequence ID" value="QPD01086.1"/>
    <property type="molecule type" value="Genomic_DNA"/>
</dbReference>